<evidence type="ECO:0000313" key="1">
    <source>
        <dbReference type="EMBL" id="MEQ2710524.1"/>
    </source>
</evidence>
<evidence type="ECO:0000313" key="2">
    <source>
        <dbReference type="Proteomes" id="UP001482154"/>
    </source>
</evidence>
<dbReference type="InterPro" id="IPR000150">
    <property type="entry name" value="Cof"/>
</dbReference>
<dbReference type="SUPFAM" id="SSF56784">
    <property type="entry name" value="HAD-like"/>
    <property type="match status" value="1"/>
</dbReference>
<dbReference type="NCBIfam" id="TIGR00099">
    <property type="entry name" value="Cof-subfamily"/>
    <property type="match status" value="1"/>
</dbReference>
<dbReference type="PROSITE" id="PS01229">
    <property type="entry name" value="COF_2"/>
    <property type="match status" value="1"/>
</dbReference>
<organism evidence="1 2">
    <name type="scientific">Anaerostipes amylophilus</name>
    <dbReference type="NCBI Taxonomy" id="2981779"/>
    <lineage>
        <taxon>Bacteria</taxon>
        <taxon>Bacillati</taxon>
        <taxon>Bacillota</taxon>
        <taxon>Clostridia</taxon>
        <taxon>Lachnospirales</taxon>
        <taxon>Lachnospiraceae</taxon>
        <taxon>Anaerostipes</taxon>
    </lineage>
</organism>
<dbReference type="EMBL" id="JBBNIN010000005">
    <property type="protein sequence ID" value="MEQ2710524.1"/>
    <property type="molecule type" value="Genomic_DNA"/>
</dbReference>
<sequence length="260" mass="29217">MSKIVFFDIDGTLHYSGIGIPQSAVKAVNQLIANGHKAVMCTGRSKGMMPEEYFHMGFHGMILGAGAYVEYEGKVIHRELMTKQEVQTVIDWGKKQKIGIILEGEQHGYYDPDNHDDYYVAMKNKTEVDCETTLYPISEAVDVAKWTYHHMDLDLKPEIEEILGHKYKGTYHEPVNSVEFVPMGVNKAKGIERILEHTGISRDDSYAFGDSANDIDMIQYVKYGTAMGNSVPELLEIAPYKTARADEDGIEKGLKKFGLI</sequence>
<accession>A0ABV1ITH4</accession>
<dbReference type="InterPro" id="IPR006379">
    <property type="entry name" value="HAD-SF_hydro_IIB"/>
</dbReference>
<dbReference type="PANTHER" id="PTHR10000">
    <property type="entry name" value="PHOSPHOSERINE PHOSPHATASE"/>
    <property type="match status" value="1"/>
</dbReference>
<name>A0ABV1ITH4_9FIRM</name>
<proteinExistence type="predicted"/>
<dbReference type="InterPro" id="IPR023214">
    <property type="entry name" value="HAD_sf"/>
</dbReference>
<keyword evidence="2" id="KW-1185">Reference proteome</keyword>
<dbReference type="Pfam" id="PF08282">
    <property type="entry name" value="Hydrolase_3"/>
    <property type="match status" value="1"/>
</dbReference>
<dbReference type="PANTHER" id="PTHR10000:SF25">
    <property type="entry name" value="PHOSPHATASE YKRA-RELATED"/>
    <property type="match status" value="1"/>
</dbReference>
<dbReference type="Gene3D" id="3.40.50.1000">
    <property type="entry name" value="HAD superfamily/HAD-like"/>
    <property type="match status" value="1"/>
</dbReference>
<dbReference type="NCBIfam" id="TIGR01484">
    <property type="entry name" value="HAD-SF-IIB"/>
    <property type="match status" value="1"/>
</dbReference>
<reference evidence="1 2" key="1">
    <citation type="submission" date="2024-04" db="EMBL/GenBank/DDBJ databases">
        <title>Human intestinal bacterial collection.</title>
        <authorList>
            <person name="Pauvert C."/>
            <person name="Hitch T.C.A."/>
            <person name="Clavel T."/>
        </authorList>
    </citation>
    <scope>NUCLEOTIDE SEQUENCE [LARGE SCALE GENOMIC DNA]</scope>
    <source>
        <strain evidence="1 2">CLA-AA-H249</strain>
    </source>
</reference>
<dbReference type="Proteomes" id="UP001482154">
    <property type="component" value="Unassembled WGS sequence"/>
</dbReference>
<dbReference type="RefSeq" id="WP_055196211.1">
    <property type="nucleotide sequence ID" value="NZ_JAOQJG010000001.1"/>
</dbReference>
<dbReference type="SFLD" id="SFLDS00003">
    <property type="entry name" value="Haloacid_Dehalogenase"/>
    <property type="match status" value="1"/>
</dbReference>
<dbReference type="InterPro" id="IPR036412">
    <property type="entry name" value="HAD-like_sf"/>
</dbReference>
<protein>
    <submittedName>
        <fullName evidence="1">Cof-type HAD-IIB family hydrolase</fullName>
    </submittedName>
</protein>
<keyword evidence="1" id="KW-0378">Hydrolase</keyword>
<dbReference type="GO" id="GO:0016787">
    <property type="term" value="F:hydrolase activity"/>
    <property type="evidence" value="ECO:0007669"/>
    <property type="project" value="UniProtKB-KW"/>
</dbReference>
<dbReference type="Gene3D" id="3.30.1240.10">
    <property type="match status" value="1"/>
</dbReference>
<comment type="caution">
    <text evidence="1">The sequence shown here is derived from an EMBL/GenBank/DDBJ whole genome shotgun (WGS) entry which is preliminary data.</text>
</comment>
<gene>
    <name evidence="1" type="ORF">AAAU51_04970</name>
</gene>
<dbReference type="SFLD" id="SFLDG01140">
    <property type="entry name" value="C2.B:_Phosphomannomutase_and_P"/>
    <property type="match status" value="1"/>
</dbReference>